<evidence type="ECO:0000259" key="2">
    <source>
        <dbReference type="SMART" id="SM00976"/>
    </source>
</evidence>
<protein>
    <recommendedName>
        <fullName evidence="2">Telomeric single stranded DNA binding POT1/Cdc13 domain-containing protein</fullName>
    </recommendedName>
</protein>
<dbReference type="GeneID" id="19982511"/>
<organism evidence="3 4">
    <name type="scientific">Cladophialophora carrionii CBS 160.54</name>
    <dbReference type="NCBI Taxonomy" id="1279043"/>
    <lineage>
        <taxon>Eukaryota</taxon>
        <taxon>Fungi</taxon>
        <taxon>Dikarya</taxon>
        <taxon>Ascomycota</taxon>
        <taxon>Pezizomycotina</taxon>
        <taxon>Eurotiomycetes</taxon>
        <taxon>Chaetothyriomycetidae</taxon>
        <taxon>Chaetothyriales</taxon>
        <taxon>Herpotrichiellaceae</taxon>
        <taxon>Cladophialophora</taxon>
    </lineage>
</organism>
<dbReference type="GO" id="GO:0003677">
    <property type="term" value="F:DNA binding"/>
    <property type="evidence" value="ECO:0007669"/>
    <property type="project" value="InterPro"/>
</dbReference>
<feature type="domain" description="Telomeric single stranded DNA binding POT1/Cdc13" evidence="2">
    <location>
        <begin position="1022"/>
        <end position="1164"/>
    </location>
</feature>
<dbReference type="Gene3D" id="2.40.50.140">
    <property type="entry name" value="Nucleic acid-binding proteins"/>
    <property type="match status" value="1"/>
</dbReference>
<dbReference type="InterPro" id="IPR012340">
    <property type="entry name" value="NA-bd_OB-fold"/>
</dbReference>
<dbReference type="SMART" id="SM00976">
    <property type="entry name" value="Telo_bind"/>
    <property type="match status" value="1"/>
</dbReference>
<dbReference type="InterPro" id="IPR011564">
    <property type="entry name" value="Telomer_end-bd_POT1/Cdc13"/>
</dbReference>
<feature type="region of interest" description="Disordered" evidence="1">
    <location>
        <begin position="463"/>
        <end position="488"/>
    </location>
</feature>
<feature type="region of interest" description="Disordered" evidence="1">
    <location>
        <begin position="753"/>
        <end position="1011"/>
    </location>
</feature>
<dbReference type="SUPFAM" id="SSF50249">
    <property type="entry name" value="Nucleic acid-binding proteins"/>
    <property type="match status" value="1"/>
</dbReference>
<proteinExistence type="predicted"/>
<evidence type="ECO:0000256" key="1">
    <source>
        <dbReference type="SAM" id="MobiDB-lite"/>
    </source>
</evidence>
<feature type="compositionally biased region" description="Polar residues" evidence="1">
    <location>
        <begin position="631"/>
        <end position="651"/>
    </location>
</feature>
<sequence length="1337" mass="145249">MTTVAPTLETSKQIPIADLSPASDHAPSCIVGQVVLVWPYSSSTGTLALLLADTDVRRRKSKGQVKVVFRHGCAREVARTKVGIGDTVKLGLDDCRWTETGDLISTPGKKIDWDLEYWKQVILQVQRDGDLHSTVDYRANEPDESDASSADSAIALVNGASTTRASVNGVLHRQQSTIHVPYLTPQKPVRRVSAGTFIDAALDSFVEDDGYVPGQGRKRTKFARNSGAWSLVDSDDDSKDISQSRLDAGQVEQQQSLTHEEISLTVEPSERVGQDQMPHEAIDLTVETSEHTEQDQMPHEDIDDARTEKLPADILQTPAVEVIESASSPPLTNSGGSSSIPQPVLMGPPSTPLKATRLHLPPVEVDVTEISPPPDAATTPRLLPLASPGLPLVSPLVQRAGVEVGYFPVFDEPASQLEASGDSLAVATEDARPENELDAASLSGSDGSLMIVEEVSVLRKPSADIEAEPVGRSKHTETLDETTGETGNVVSTRSAGYQEPQWLSVLESNIDEERLRSGDKSPSEIAPRLPYPGEAVEDEDDDMYGAPADMSQTTGVWVSPSSVEAPKSPLDVIEQFLQMSPVAPTRPSNVFEHIDLGNVSNIPITPSHDSVEGSAAADVRQEKTSIPVFEKSSSVTYPESQSPFRQNRAQQTSSGTSSRRSSDHRTRLRSLDGTLELHDPGADYINQLAQIAATAGSVKQPTENAEYAHGAPQRDVGSEHDVPPANILAQEVGRVDSSEGAAEEVTRQTYETVRFDASEGIDPQPATQTIKLHDREEDVINPSGSLRSPEAQVQLPTPDQSQLYQPSPAQNTRLEQTEDPTEVNVVALPTPQHTQEDAAQEQEVSAQVTAELEAQTREERSTDSFREAPARDAQEKTPDIDEDGEREEPSEALAASAAPAMAPTISDLHPDTVAPRRVSQRLSARKSAMASNISSPYFTPRKPAPAPSSSPTRKENIHPASPDRSDSRSSPVRERKKTPVPSAFFQEAEPNGIDITPISPNSQAKRPTSRRHTGITTPLAYYAHLSSLHEHFSQVVDIIGVCTQSSAPPQRSRSGPKDYHTTLRLADPSLPADRHAPVPAQIFRHAMNAIPTTTSGDVVILRNFKVQTSERKFMLLSTETSSWAVFQAKPGSSMSWSDVIISGPPIEYGPTETSRVKLLFSWWNSAGKQLFSASTSTNDHEGIGVSSGEPRSRSPIRKDDGQPRLKAQPASGLNLNDRAVKEAEINVRPAQQTSRRKANRTDHTGNEGDEDVNMIEDDREKSAPLTDATNHRRQSTVSIAASEPGRTVTPRRSTRQKHKKSPSLVHELRDGTKYVDDDRRRSGSVVHELRDGVTYVD</sequence>
<feature type="compositionally biased region" description="Basic and acidic residues" evidence="1">
    <location>
        <begin position="854"/>
        <end position="879"/>
    </location>
</feature>
<reference evidence="3 4" key="1">
    <citation type="submission" date="2013-03" db="EMBL/GenBank/DDBJ databases">
        <title>The Genome Sequence of Cladophialophora carrionii CBS 160.54.</title>
        <authorList>
            <consortium name="The Broad Institute Genomics Platform"/>
            <person name="Cuomo C."/>
            <person name="de Hoog S."/>
            <person name="Gorbushina A."/>
            <person name="Walker B."/>
            <person name="Young S.K."/>
            <person name="Zeng Q."/>
            <person name="Gargeya S."/>
            <person name="Fitzgerald M."/>
            <person name="Haas B."/>
            <person name="Abouelleil A."/>
            <person name="Allen A.W."/>
            <person name="Alvarado L."/>
            <person name="Arachchi H.M."/>
            <person name="Berlin A.M."/>
            <person name="Chapman S.B."/>
            <person name="Gainer-Dewar J."/>
            <person name="Goldberg J."/>
            <person name="Griggs A."/>
            <person name="Gujja S."/>
            <person name="Hansen M."/>
            <person name="Howarth C."/>
            <person name="Imamovic A."/>
            <person name="Ireland A."/>
            <person name="Larimer J."/>
            <person name="McCowan C."/>
            <person name="Murphy C."/>
            <person name="Pearson M."/>
            <person name="Poon T.W."/>
            <person name="Priest M."/>
            <person name="Roberts A."/>
            <person name="Saif S."/>
            <person name="Shea T."/>
            <person name="Sisk P."/>
            <person name="Sykes S."/>
            <person name="Wortman J."/>
            <person name="Nusbaum C."/>
            <person name="Birren B."/>
        </authorList>
    </citation>
    <scope>NUCLEOTIDE SEQUENCE [LARGE SCALE GENOMIC DNA]</scope>
    <source>
        <strain evidence="3 4">CBS 160.54</strain>
    </source>
</reference>
<feature type="region of interest" description="Disordered" evidence="1">
    <location>
        <begin position="601"/>
        <end position="666"/>
    </location>
</feature>
<feature type="region of interest" description="Disordered" evidence="1">
    <location>
        <begin position="247"/>
        <end position="276"/>
    </location>
</feature>
<dbReference type="Proteomes" id="UP000030678">
    <property type="component" value="Unassembled WGS sequence"/>
</dbReference>
<feature type="region of interest" description="Disordered" evidence="1">
    <location>
        <begin position="1173"/>
        <end position="1322"/>
    </location>
</feature>
<feature type="region of interest" description="Disordered" evidence="1">
    <location>
        <begin position="696"/>
        <end position="725"/>
    </location>
</feature>
<dbReference type="EMBL" id="KB822704">
    <property type="protein sequence ID" value="ETI24649.1"/>
    <property type="molecule type" value="Genomic_DNA"/>
</dbReference>
<evidence type="ECO:0000313" key="3">
    <source>
        <dbReference type="EMBL" id="ETI24649.1"/>
    </source>
</evidence>
<dbReference type="GO" id="GO:0000723">
    <property type="term" value="P:telomere maintenance"/>
    <property type="evidence" value="ECO:0007669"/>
    <property type="project" value="InterPro"/>
</dbReference>
<dbReference type="Pfam" id="PF02765">
    <property type="entry name" value="POT1"/>
    <property type="match status" value="1"/>
</dbReference>
<feature type="compositionally biased region" description="Basic and acidic residues" evidence="1">
    <location>
        <begin position="1190"/>
        <end position="1203"/>
    </location>
</feature>
<dbReference type="RefSeq" id="XP_008726585.1">
    <property type="nucleotide sequence ID" value="XM_008728363.1"/>
</dbReference>
<feature type="compositionally biased region" description="Acidic residues" evidence="1">
    <location>
        <begin position="880"/>
        <end position="890"/>
    </location>
</feature>
<feature type="compositionally biased region" description="Basic and acidic residues" evidence="1">
    <location>
        <begin position="469"/>
        <end position="478"/>
    </location>
</feature>
<dbReference type="HOGENOM" id="CLU_261220_0_0_1"/>
<feature type="compositionally biased region" description="Basic and acidic residues" evidence="1">
    <location>
        <begin position="1306"/>
        <end position="1322"/>
    </location>
</feature>
<feature type="compositionally biased region" description="Polar residues" evidence="1">
    <location>
        <begin position="794"/>
        <end position="814"/>
    </location>
</feature>
<evidence type="ECO:0000313" key="4">
    <source>
        <dbReference type="Proteomes" id="UP000030678"/>
    </source>
</evidence>
<dbReference type="VEuPathDB" id="FungiDB:G647_04018"/>
<dbReference type="OrthoDB" id="5363079at2759"/>
<dbReference type="CDD" id="cd04497">
    <property type="entry name" value="hPOT1_OB1_like"/>
    <property type="match status" value="1"/>
</dbReference>
<feature type="compositionally biased region" description="Basic and acidic residues" evidence="1">
    <location>
        <begin position="258"/>
        <end position="276"/>
    </location>
</feature>
<accession>V9DCL9</accession>
<gene>
    <name evidence="3" type="ORF">G647_04018</name>
</gene>
<feature type="compositionally biased region" description="Basic residues" evidence="1">
    <location>
        <begin position="1292"/>
        <end position="1301"/>
    </location>
</feature>
<feature type="compositionally biased region" description="Low complexity" evidence="1">
    <location>
        <begin position="891"/>
        <end position="903"/>
    </location>
</feature>
<feature type="compositionally biased region" description="Basic and acidic residues" evidence="1">
    <location>
        <begin position="952"/>
        <end position="973"/>
    </location>
</feature>
<name>V9DCL9_9EURO</name>
<dbReference type="GO" id="GO:0000781">
    <property type="term" value="C:chromosome, telomeric region"/>
    <property type="evidence" value="ECO:0007669"/>
    <property type="project" value="InterPro"/>
</dbReference>